<dbReference type="GO" id="GO:0004114">
    <property type="term" value="F:3',5'-cyclic-nucleotide phosphodiesterase activity"/>
    <property type="evidence" value="ECO:0007669"/>
    <property type="project" value="InterPro"/>
</dbReference>
<proteinExistence type="predicted"/>
<evidence type="ECO:0000256" key="1">
    <source>
        <dbReference type="ARBA" id="ARBA00022723"/>
    </source>
</evidence>
<comment type="caution">
    <text evidence="5">The sequence shown here is derived from an EMBL/GenBank/DDBJ whole genome shotgun (WGS) entry which is preliminary data.</text>
</comment>
<gene>
    <name evidence="5" type="ORF">KIPB_002717</name>
</gene>
<feature type="non-terminal residue" evidence="5">
    <location>
        <position position="1"/>
    </location>
</feature>
<dbReference type="PRINTS" id="PR00387">
    <property type="entry name" value="PDIESTERASE1"/>
</dbReference>
<dbReference type="Pfam" id="PF00233">
    <property type="entry name" value="PDEase_I"/>
    <property type="match status" value="1"/>
</dbReference>
<keyword evidence="6" id="KW-1185">Reference proteome</keyword>
<dbReference type="PANTHER" id="PTHR11347">
    <property type="entry name" value="CYCLIC NUCLEOTIDE PHOSPHODIESTERASE"/>
    <property type="match status" value="1"/>
</dbReference>
<evidence type="ECO:0000256" key="3">
    <source>
        <dbReference type="PIRSR" id="PIRSR623088-3"/>
    </source>
</evidence>
<dbReference type="AlphaFoldDB" id="A0A9K3CR35"/>
<evidence type="ECO:0000313" key="5">
    <source>
        <dbReference type="EMBL" id="GIQ81714.1"/>
    </source>
</evidence>
<sequence length="147" mass="16483">AAHDIEHTGVSSDLLTNVRHPLYHLFGSTSTFEKFHCMLGLFTLRYYSVFDTMPSNESNYCQALFETLVLATDPKSVFSSMDEMAALRVEQGATTSELQASLLTSIIRMADISNASRPFVVARTHSLNVMREFFKTGDIEFLSTRSL</sequence>
<dbReference type="EMBL" id="BDIP01000475">
    <property type="protein sequence ID" value="GIQ81714.1"/>
    <property type="molecule type" value="Genomic_DNA"/>
</dbReference>
<evidence type="ECO:0000256" key="2">
    <source>
        <dbReference type="ARBA" id="ARBA00022801"/>
    </source>
</evidence>
<accession>A0A9K3CR35</accession>
<keyword evidence="1 3" id="KW-0479">Metal-binding</keyword>
<keyword evidence="2" id="KW-0378">Hydrolase</keyword>
<protein>
    <submittedName>
        <fullName evidence="5">3'5'-cyclic nucleotide phosphodiesterase</fullName>
    </submittedName>
</protein>
<dbReference type="Proteomes" id="UP000265618">
    <property type="component" value="Unassembled WGS sequence"/>
</dbReference>
<dbReference type="OrthoDB" id="189220at2759"/>
<organism evidence="5 6">
    <name type="scientific">Kipferlia bialata</name>
    <dbReference type="NCBI Taxonomy" id="797122"/>
    <lineage>
        <taxon>Eukaryota</taxon>
        <taxon>Metamonada</taxon>
        <taxon>Carpediemonas-like organisms</taxon>
        <taxon>Kipferlia</taxon>
    </lineage>
</organism>
<name>A0A9K3CR35_9EUKA</name>
<dbReference type="InterPro" id="IPR002073">
    <property type="entry name" value="PDEase_catalytic_dom"/>
</dbReference>
<dbReference type="GO" id="GO:0007165">
    <property type="term" value="P:signal transduction"/>
    <property type="evidence" value="ECO:0007669"/>
    <property type="project" value="InterPro"/>
</dbReference>
<reference evidence="5 6" key="1">
    <citation type="journal article" date="2018" name="PLoS ONE">
        <title>The draft genome of Kipferlia bialata reveals reductive genome evolution in fornicate parasites.</title>
        <authorList>
            <person name="Tanifuji G."/>
            <person name="Takabayashi S."/>
            <person name="Kume K."/>
            <person name="Takagi M."/>
            <person name="Nakayama T."/>
            <person name="Kamikawa R."/>
            <person name="Inagaki Y."/>
            <person name="Hashimoto T."/>
        </authorList>
    </citation>
    <scope>NUCLEOTIDE SEQUENCE [LARGE SCALE GENOMIC DNA]</scope>
    <source>
        <strain evidence="5">NY0173</strain>
    </source>
</reference>
<feature type="binding site" evidence="3">
    <location>
        <position position="3"/>
    </location>
    <ligand>
        <name>Zn(2+)</name>
        <dbReference type="ChEBI" id="CHEBI:29105"/>
        <label>1</label>
    </ligand>
</feature>
<dbReference type="PROSITE" id="PS51845">
    <property type="entry name" value="PDEASE_I_2"/>
    <property type="match status" value="1"/>
</dbReference>
<feature type="domain" description="PDEase" evidence="4">
    <location>
        <begin position="1"/>
        <end position="147"/>
    </location>
</feature>
<dbReference type="Gene3D" id="1.10.1300.10">
    <property type="entry name" value="3'5'-cyclic nucleotide phosphodiesterase, catalytic domain"/>
    <property type="match status" value="1"/>
</dbReference>
<feature type="binding site" evidence="3">
    <location>
        <position position="4"/>
    </location>
    <ligand>
        <name>Zn(2+)</name>
        <dbReference type="ChEBI" id="CHEBI:29105"/>
        <label>1</label>
    </ligand>
</feature>
<dbReference type="InterPro" id="IPR036971">
    <property type="entry name" value="PDEase_catalytic_dom_sf"/>
</dbReference>
<feature type="binding site" evidence="3">
    <location>
        <position position="4"/>
    </location>
    <ligand>
        <name>Zn(2+)</name>
        <dbReference type="ChEBI" id="CHEBI:29105"/>
        <label>2</label>
    </ligand>
</feature>
<dbReference type="SUPFAM" id="SSF109604">
    <property type="entry name" value="HD-domain/PDEase-like"/>
    <property type="match status" value="1"/>
</dbReference>
<evidence type="ECO:0000313" key="6">
    <source>
        <dbReference type="Proteomes" id="UP000265618"/>
    </source>
</evidence>
<dbReference type="InterPro" id="IPR023088">
    <property type="entry name" value="PDEase"/>
</dbReference>
<evidence type="ECO:0000259" key="4">
    <source>
        <dbReference type="PROSITE" id="PS51845"/>
    </source>
</evidence>
<dbReference type="GO" id="GO:0046872">
    <property type="term" value="F:metal ion binding"/>
    <property type="evidence" value="ECO:0007669"/>
    <property type="project" value="UniProtKB-KW"/>
</dbReference>
<feature type="binding site" evidence="3">
    <location>
        <position position="111"/>
    </location>
    <ligand>
        <name>Zn(2+)</name>
        <dbReference type="ChEBI" id="CHEBI:29105"/>
        <label>1</label>
    </ligand>
</feature>